<name>A0A1I4IHQ0_9RHOB</name>
<dbReference type="SUPFAM" id="SSF54285">
    <property type="entry name" value="MoaD/ThiS"/>
    <property type="match status" value="1"/>
</dbReference>
<dbReference type="AlphaFoldDB" id="A0A1I4IHQ0"/>
<dbReference type="Gene3D" id="3.10.20.30">
    <property type="match status" value="1"/>
</dbReference>
<organism evidence="1 2">
    <name type="scientific">Loktanella salsilacus</name>
    <dbReference type="NCBI Taxonomy" id="195913"/>
    <lineage>
        <taxon>Bacteria</taxon>
        <taxon>Pseudomonadati</taxon>
        <taxon>Pseudomonadota</taxon>
        <taxon>Alphaproteobacteria</taxon>
        <taxon>Rhodobacterales</taxon>
        <taxon>Roseobacteraceae</taxon>
        <taxon>Loktanella</taxon>
    </lineage>
</organism>
<dbReference type="PANTHER" id="PTHR34472:SF1">
    <property type="entry name" value="SULFUR CARRIER PROTEIN THIS"/>
    <property type="match status" value="1"/>
</dbReference>
<dbReference type="GeneID" id="97890247"/>
<keyword evidence="2" id="KW-1185">Reference proteome</keyword>
<dbReference type="InterPro" id="IPR010035">
    <property type="entry name" value="Thi_S"/>
</dbReference>
<dbReference type="InterPro" id="IPR012675">
    <property type="entry name" value="Beta-grasp_dom_sf"/>
</dbReference>
<evidence type="ECO:0000313" key="2">
    <source>
        <dbReference type="Proteomes" id="UP000199550"/>
    </source>
</evidence>
<reference evidence="2" key="1">
    <citation type="submission" date="2016-10" db="EMBL/GenBank/DDBJ databases">
        <authorList>
            <person name="Varghese N."/>
            <person name="Submissions S."/>
        </authorList>
    </citation>
    <scope>NUCLEOTIDE SEQUENCE [LARGE SCALE GENOMIC DNA]</scope>
    <source>
        <strain evidence="2">DSM 16199</strain>
    </source>
</reference>
<dbReference type="CDD" id="cd00565">
    <property type="entry name" value="Ubl_ThiS"/>
    <property type="match status" value="1"/>
</dbReference>
<gene>
    <name evidence="1" type="ORF">SAMN04488004_12617</name>
</gene>
<dbReference type="STRING" id="195913.SAMN04488004_12617"/>
<evidence type="ECO:0000313" key="1">
    <source>
        <dbReference type="EMBL" id="SFL53587.1"/>
    </source>
</evidence>
<sequence length="65" mass="6663">MRLQLNGAPIAAQAATLAELLDAYGFANAKVATAVNGKFVPATDRADYALSNGDQVEILAPMQGG</sequence>
<protein>
    <submittedName>
        <fullName evidence="1">Sulfur carrier protein</fullName>
    </submittedName>
</protein>
<dbReference type="OrthoDB" id="197113at2"/>
<dbReference type="Pfam" id="PF02597">
    <property type="entry name" value="ThiS"/>
    <property type="match status" value="1"/>
</dbReference>
<accession>A0A1I4IHQ0</accession>
<dbReference type="RefSeq" id="WP_090191325.1">
    <property type="nucleotide sequence ID" value="NZ_CAXIDI010000004.1"/>
</dbReference>
<dbReference type="InterPro" id="IPR016155">
    <property type="entry name" value="Mopterin_synth/thiamin_S_b"/>
</dbReference>
<dbReference type="PANTHER" id="PTHR34472">
    <property type="entry name" value="SULFUR CARRIER PROTEIN THIS"/>
    <property type="match status" value="1"/>
</dbReference>
<dbReference type="NCBIfam" id="TIGR01683">
    <property type="entry name" value="thiS"/>
    <property type="match status" value="1"/>
</dbReference>
<proteinExistence type="predicted"/>
<dbReference type="EMBL" id="FOTF01000026">
    <property type="protein sequence ID" value="SFL53587.1"/>
    <property type="molecule type" value="Genomic_DNA"/>
</dbReference>
<dbReference type="InterPro" id="IPR003749">
    <property type="entry name" value="ThiS/MoaD-like"/>
</dbReference>
<dbReference type="Proteomes" id="UP000199550">
    <property type="component" value="Unassembled WGS sequence"/>
</dbReference>